<comment type="caution">
    <text evidence="1">The sequence shown here is derived from an EMBL/GenBank/DDBJ whole genome shotgun (WGS) entry which is preliminary data.</text>
</comment>
<reference evidence="1 2" key="1">
    <citation type="submission" date="2019-08" db="EMBL/GenBank/DDBJ databases">
        <authorList>
            <person name="Dong K."/>
        </authorList>
    </citation>
    <scope>NUCLEOTIDE SEQUENCE [LARGE SCALE GENOMIC DNA]</scope>
    <source>
        <strain evidence="1 2">M4-8</strain>
    </source>
</reference>
<accession>A0A5C8HSK5</accession>
<keyword evidence="2" id="KW-1185">Reference proteome</keyword>
<protein>
    <submittedName>
        <fullName evidence="1">Uncharacterized protein</fullName>
    </submittedName>
</protein>
<name>A0A5C8HSK5_9MICO</name>
<dbReference type="EMBL" id="VRSW01000001">
    <property type="protein sequence ID" value="TXK06467.1"/>
    <property type="molecule type" value="Genomic_DNA"/>
</dbReference>
<dbReference type="RefSeq" id="WP_147825271.1">
    <property type="nucleotide sequence ID" value="NZ_BAAARG010000001.1"/>
</dbReference>
<dbReference type="OrthoDB" id="3182027at2"/>
<proteinExistence type="predicted"/>
<evidence type="ECO:0000313" key="2">
    <source>
        <dbReference type="Proteomes" id="UP000321196"/>
    </source>
</evidence>
<gene>
    <name evidence="1" type="ORF">FVP60_05815</name>
</gene>
<organism evidence="1 2">
    <name type="scientific">Microbacterium mitrae</name>
    <dbReference type="NCBI Taxonomy" id="664640"/>
    <lineage>
        <taxon>Bacteria</taxon>
        <taxon>Bacillati</taxon>
        <taxon>Actinomycetota</taxon>
        <taxon>Actinomycetes</taxon>
        <taxon>Micrococcales</taxon>
        <taxon>Microbacteriaceae</taxon>
        <taxon>Microbacterium</taxon>
    </lineage>
</organism>
<sequence length="109" mass="12771">MIEQPRRGDGEDAWRRYAGELRRTLGDLKQRIDDVRTVEMRAHTAEARLKGARSRADRWKANFESLLFAKRRDGRILDRIERLLRNGDLPGAIDLMTERRRAIQEAGEQ</sequence>
<evidence type="ECO:0000313" key="1">
    <source>
        <dbReference type="EMBL" id="TXK06467.1"/>
    </source>
</evidence>
<dbReference type="AlphaFoldDB" id="A0A5C8HSK5"/>
<dbReference type="Proteomes" id="UP000321196">
    <property type="component" value="Unassembled WGS sequence"/>
</dbReference>